<keyword evidence="3" id="KW-1185">Reference proteome</keyword>
<feature type="transmembrane region" description="Helical" evidence="1">
    <location>
        <begin position="56"/>
        <end position="77"/>
    </location>
</feature>
<keyword evidence="1" id="KW-0812">Transmembrane</keyword>
<name>A0A5B7FVI7_PORTR</name>
<sequence length="84" mass="9098">MRHEANVCTPATRGRSIAAPTGDVAVKVNMETESEFQGGGGGDSGRPMGDSYGTTWGFSLCFFSTLWVVFSSFFTALELRKMYS</sequence>
<comment type="caution">
    <text evidence="2">The sequence shown here is derived from an EMBL/GenBank/DDBJ whole genome shotgun (WGS) entry which is preliminary data.</text>
</comment>
<keyword evidence="1" id="KW-0472">Membrane</keyword>
<accession>A0A5B7FVI7</accession>
<organism evidence="2 3">
    <name type="scientific">Portunus trituberculatus</name>
    <name type="common">Swimming crab</name>
    <name type="synonym">Neptunus trituberculatus</name>
    <dbReference type="NCBI Taxonomy" id="210409"/>
    <lineage>
        <taxon>Eukaryota</taxon>
        <taxon>Metazoa</taxon>
        <taxon>Ecdysozoa</taxon>
        <taxon>Arthropoda</taxon>
        <taxon>Crustacea</taxon>
        <taxon>Multicrustacea</taxon>
        <taxon>Malacostraca</taxon>
        <taxon>Eumalacostraca</taxon>
        <taxon>Eucarida</taxon>
        <taxon>Decapoda</taxon>
        <taxon>Pleocyemata</taxon>
        <taxon>Brachyura</taxon>
        <taxon>Eubrachyura</taxon>
        <taxon>Portunoidea</taxon>
        <taxon>Portunidae</taxon>
        <taxon>Portuninae</taxon>
        <taxon>Portunus</taxon>
    </lineage>
</organism>
<keyword evidence="1" id="KW-1133">Transmembrane helix</keyword>
<evidence type="ECO:0000313" key="2">
    <source>
        <dbReference type="EMBL" id="MPC51501.1"/>
    </source>
</evidence>
<reference evidence="2 3" key="1">
    <citation type="submission" date="2019-05" db="EMBL/GenBank/DDBJ databases">
        <title>Another draft genome of Portunus trituberculatus and its Hox gene families provides insights of decapod evolution.</title>
        <authorList>
            <person name="Jeong J.-H."/>
            <person name="Song I."/>
            <person name="Kim S."/>
            <person name="Choi T."/>
            <person name="Kim D."/>
            <person name="Ryu S."/>
            <person name="Kim W."/>
        </authorList>
    </citation>
    <scope>NUCLEOTIDE SEQUENCE [LARGE SCALE GENOMIC DNA]</scope>
    <source>
        <tissue evidence="2">Muscle</tissue>
    </source>
</reference>
<protein>
    <submittedName>
        <fullName evidence="2">Uncharacterized protein</fullName>
    </submittedName>
</protein>
<dbReference type="EMBL" id="VSRR010010222">
    <property type="protein sequence ID" value="MPC51501.1"/>
    <property type="molecule type" value="Genomic_DNA"/>
</dbReference>
<dbReference type="Proteomes" id="UP000324222">
    <property type="component" value="Unassembled WGS sequence"/>
</dbReference>
<evidence type="ECO:0000313" key="3">
    <source>
        <dbReference type="Proteomes" id="UP000324222"/>
    </source>
</evidence>
<dbReference type="AlphaFoldDB" id="A0A5B7FVI7"/>
<proteinExistence type="predicted"/>
<gene>
    <name evidence="2" type="ORF">E2C01_045348</name>
</gene>
<evidence type="ECO:0000256" key="1">
    <source>
        <dbReference type="SAM" id="Phobius"/>
    </source>
</evidence>